<evidence type="ECO:0000259" key="1">
    <source>
        <dbReference type="Pfam" id="PF02543"/>
    </source>
</evidence>
<dbReference type="InterPro" id="IPR051338">
    <property type="entry name" value="NodU/CmcH_Carbamoyltrnsfr"/>
</dbReference>
<dbReference type="Gene3D" id="3.30.420.40">
    <property type="match status" value="1"/>
</dbReference>
<comment type="caution">
    <text evidence="2">The sequence shown here is derived from an EMBL/GenBank/DDBJ whole genome shotgun (WGS) entry which is preliminary data.</text>
</comment>
<dbReference type="RefSeq" id="WP_276324974.1">
    <property type="nucleotide sequence ID" value="NZ_JBGBYD010000002.1"/>
</dbReference>
<dbReference type="EMBL" id="JBGBZN010000002">
    <property type="protein sequence ID" value="MEY9473164.1"/>
    <property type="molecule type" value="Genomic_DNA"/>
</dbReference>
<dbReference type="PANTHER" id="PTHR34847">
    <property type="entry name" value="NODULATION PROTEIN U"/>
    <property type="match status" value="1"/>
</dbReference>
<proteinExistence type="predicted"/>
<sequence>MTMENGMLCPGLSCDLDKIHESSPELPNRSVHDGAAVLVQDHRVIAAVEDERLNCVKPSNKLPSNSIRYCLSTAGVELGEIDRIAFYATEAYCKTTLERPVVFQPVTLDAKLLLRQLLAGEFGAEIDPSRVLGEAPRSACGHASYACM</sequence>
<keyword evidence="2" id="KW-0808">Transferase</keyword>
<name>A0ABV4GMJ0_9BRAD</name>
<dbReference type="Proteomes" id="UP001565474">
    <property type="component" value="Unassembled WGS sequence"/>
</dbReference>
<accession>A0ABV4GMJ0</accession>
<evidence type="ECO:0000313" key="3">
    <source>
        <dbReference type="Proteomes" id="UP001565474"/>
    </source>
</evidence>
<dbReference type="PANTHER" id="PTHR34847:SF1">
    <property type="entry name" value="NODULATION PROTEIN U"/>
    <property type="match status" value="1"/>
</dbReference>
<protein>
    <submittedName>
        <fullName evidence="2">NodU family carbamoyl transferase</fullName>
    </submittedName>
</protein>
<dbReference type="InterPro" id="IPR003696">
    <property type="entry name" value="Carbtransf_dom"/>
</dbReference>
<gene>
    <name evidence="2" type="ORF">ABH992_005563</name>
</gene>
<feature type="domain" description="Carbamoyltransferase" evidence="1">
    <location>
        <begin position="31"/>
        <end position="102"/>
    </location>
</feature>
<dbReference type="Pfam" id="PF02543">
    <property type="entry name" value="Carbam_trans_N"/>
    <property type="match status" value="1"/>
</dbReference>
<reference evidence="2 3" key="1">
    <citation type="submission" date="2024-07" db="EMBL/GenBank/DDBJ databases">
        <title>Genomic Encyclopedia of Type Strains, Phase V (KMG-V): Genome sequencing to study the core and pangenomes of soil and plant-associated prokaryotes.</title>
        <authorList>
            <person name="Whitman W."/>
        </authorList>
    </citation>
    <scope>NUCLEOTIDE SEQUENCE [LARGE SCALE GENOMIC DNA]</scope>
    <source>
        <strain evidence="2 3">USDA 222</strain>
    </source>
</reference>
<evidence type="ECO:0000313" key="2">
    <source>
        <dbReference type="EMBL" id="MEY9473164.1"/>
    </source>
</evidence>
<keyword evidence="3" id="KW-1185">Reference proteome</keyword>
<organism evidence="2 3">
    <name type="scientific">Bradyrhizobium yuanmingense</name>
    <dbReference type="NCBI Taxonomy" id="108015"/>
    <lineage>
        <taxon>Bacteria</taxon>
        <taxon>Pseudomonadati</taxon>
        <taxon>Pseudomonadota</taxon>
        <taxon>Alphaproteobacteria</taxon>
        <taxon>Hyphomicrobiales</taxon>
        <taxon>Nitrobacteraceae</taxon>
        <taxon>Bradyrhizobium</taxon>
    </lineage>
</organism>
<dbReference type="GO" id="GO:0016740">
    <property type="term" value="F:transferase activity"/>
    <property type="evidence" value="ECO:0007669"/>
    <property type="project" value="UniProtKB-KW"/>
</dbReference>